<keyword evidence="1" id="KW-0175">Coiled coil</keyword>
<reference evidence="3 4" key="1">
    <citation type="submission" date="2016-09" db="EMBL/GenBank/DDBJ databases">
        <title>Extensive genetic diversity and differential bi-allelic expression allows diatom success in the polar Southern Ocean.</title>
        <authorList>
            <consortium name="DOE Joint Genome Institute"/>
            <person name="Mock T."/>
            <person name="Otillar R.P."/>
            <person name="Strauss J."/>
            <person name="Dupont C."/>
            <person name="Frickenhaus S."/>
            <person name="Maumus F."/>
            <person name="Mcmullan M."/>
            <person name="Sanges R."/>
            <person name="Schmutz J."/>
            <person name="Toseland A."/>
            <person name="Valas R."/>
            <person name="Veluchamy A."/>
            <person name="Ward B.J."/>
            <person name="Allen A."/>
            <person name="Barry K."/>
            <person name="Falciatore A."/>
            <person name="Ferrante M."/>
            <person name="Fortunato A.E."/>
            <person name="Gloeckner G."/>
            <person name="Gruber A."/>
            <person name="Hipkin R."/>
            <person name="Janech M."/>
            <person name="Kroth P."/>
            <person name="Leese F."/>
            <person name="Lindquist E."/>
            <person name="Lyon B.R."/>
            <person name="Martin J."/>
            <person name="Mayer C."/>
            <person name="Parker M."/>
            <person name="Quesneville H."/>
            <person name="Raymond J."/>
            <person name="Uhlig C."/>
            <person name="Valentin K.U."/>
            <person name="Worden A.Z."/>
            <person name="Armbrust E.V."/>
            <person name="Bowler C."/>
            <person name="Green B."/>
            <person name="Moulton V."/>
            <person name="Van Oosterhout C."/>
            <person name="Grigoriev I."/>
        </authorList>
    </citation>
    <scope>NUCLEOTIDE SEQUENCE [LARGE SCALE GENOMIC DNA]</scope>
    <source>
        <strain evidence="3 4">CCMP1102</strain>
    </source>
</reference>
<feature type="compositionally biased region" description="Polar residues" evidence="2">
    <location>
        <begin position="108"/>
        <end position="122"/>
    </location>
</feature>
<dbReference type="PANTHER" id="PTHR36812">
    <property type="entry name" value="NEUROFILAMENT TRIPLET M PROTEIN-LIKE PROTEIN"/>
    <property type="match status" value="1"/>
</dbReference>
<feature type="compositionally biased region" description="Basic residues" evidence="2">
    <location>
        <begin position="7"/>
        <end position="18"/>
    </location>
</feature>
<dbReference type="KEGG" id="fcy:FRACYDRAFT_234979"/>
<organism evidence="3 4">
    <name type="scientific">Fragilariopsis cylindrus CCMP1102</name>
    <dbReference type="NCBI Taxonomy" id="635003"/>
    <lineage>
        <taxon>Eukaryota</taxon>
        <taxon>Sar</taxon>
        <taxon>Stramenopiles</taxon>
        <taxon>Ochrophyta</taxon>
        <taxon>Bacillariophyta</taxon>
        <taxon>Bacillariophyceae</taxon>
        <taxon>Bacillariophycidae</taxon>
        <taxon>Bacillariales</taxon>
        <taxon>Bacillariaceae</taxon>
        <taxon>Fragilariopsis</taxon>
    </lineage>
</organism>
<evidence type="ECO:0000256" key="2">
    <source>
        <dbReference type="SAM" id="MobiDB-lite"/>
    </source>
</evidence>
<feature type="region of interest" description="Disordered" evidence="2">
    <location>
        <begin position="150"/>
        <end position="200"/>
    </location>
</feature>
<proteinExistence type="predicted"/>
<feature type="region of interest" description="Disordered" evidence="2">
    <location>
        <begin position="1177"/>
        <end position="1200"/>
    </location>
</feature>
<keyword evidence="4" id="KW-1185">Reference proteome</keyword>
<dbReference type="Proteomes" id="UP000095751">
    <property type="component" value="Unassembled WGS sequence"/>
</dbReference>
<feature type="region of interest" description="Disordered" evidence="2">
    <location>
        <begin position="1008"/>
        <end position="1029"/>
    </location>
</feature>
<gene>
    <name evidence="3" type="ORF">FRACYDRAFT_234979</name>
</gene>
<feature type="compositionally biased region" description="Basic and acidic residues" evidence="2">
    <location>
        <begin position="150"/>
        <end position="171"/>
    </location>
</feature>
<protein>
    <submittedName>
        <fullName evidence="3">Uncharacterized protein</fullName>
    </submittedName>
</protein>
<feature type="region of interest" description="Disordered" evidence="2">
    <location>
        <begin position="1"/>
        <end position="134"/>
    </location>
</feature>
<feature type="coiled-coil region" evidence="1">
    <location>
        <begin position="529"/>
        <end position="679"/>
    </location>
</feature>
<name>A0A1E7FTA8_9STRA</name>
<dbReference type="OrthoDB" id="49376at2759"/>
<feature type="coiled-coil region" evidence="1">
    <location>
        <begin position="928"/>
        <end position="959"/>
    </location>
</feature>
<sequence length="1200" mass="134439">MSSILTPKRREKAKRKARSSVQSRSTLSPKNKKASSYQAMTDFDDDDSNNSNNNMQQQPRMVTPTFSSSTTRRGKSVQKQQQQPRQGSDLNQTVSTDDYDEDDHNDVNRSTDANANGYNNNEQQQQQQQQQHVESNYYSFDEEMPMDEMMGTKEQEKKEQQQQQQHNEHHYRNTNYGSSSPTKSAVAVSSSSNNLGKDHSLDEHSVATYGSMAPTKEVSDVLGLSSIMSMASPLNWDTSNNKSQNSNNNNNNSTQGNESTSNSFLSSTSKPTTAPTTAPTPDGEFGGGSGIERMIAALNSGTTARRPLNLNREERILWDSLQTAMINDRNEHLSKRRSLEIDLQKSTNLLDEISVREMDLEQEVSQAKNDRSDIEHKYTAMSIVVEKLQSRKDKKKSYIRAIQRVLADINTEKMDLQEALEQAAEATDTVVPAAVGAATAAEAAVERKVEELVNEKDNDDKVDIASISNEDDINKLKDTLNKVEKEYQVVKLDAKKKVGRIVVLESDLKAARVKVSDIIEENKTLIGQIESDNSEIENLEYELENLKSVISENGTKIEELEVEISHQRKEGEKEDIETAHSAALVEIEQLKSEGEHREQEFEKLKSAEREPAIDDEVENLKTERDHAIDEMENLKKERDHAVNEVENLKNAREQAVNEVEKLKKAREHAVIEVEKAIMEAKAAKAEHITTIDTSDSSDQENDDSQRGIDQDYMDGVETEKELTSVNAEEVQNLQKTLSETTSSLENAKKIIASLENANGSLALDSRSKLKDKEEELSSVQKESEDRKRLLDSLATELRDLQRYQGDIDDSDRRTRAQVMKQKALMGHLETSLSDLQAAVVVHEASLAMMDSAGIADNSNIEEISEILGDTLHAISATLETTEHYVDDFGDENSAAVSDVDINSEVGRHIDSIIRNDREAASQGFKHELDQKKIAVKRLEEALKKQNDEMKKLRSLLEARGRGNYDNNHQLRAEIESLRQQCSTNMEVLAKKERELSVLRSSLKVDDGESGYISDDASDDDDDDDGTEVGSTMSATKLNVYGPADAEAYATILAQTSGRIEMPGRAQQENESLKRDLMEALVEKESASKELQARRESLANAKMIISSLEKANKGMMEDLRSRLQDSNAAIASLLDKSTEHEEAADTLREQLQKLGQEKLEERQKYEAKMRKLITISTRSDGEKECPLKDKEEDVSIFKSAT</sequence>
<feature type="region of interest" description="Disordered" evidence="2">
    <location>
        <begin position="685"/>
        <end position="712"/>
    </location>
</feature>
<feature type="coiled-coil region" evidence="1">
    <location>
        <begin position="1069"/>
        <end position="1167"/>
    </location>
</feature>
<dbReference type="EMBL" id="KV784354">
    <property type="protein sequence ID" value="OEU21354.1"/>
    <property type="molecule type" value="Genomic_DNA"/>
</dbReference>
<feature type="region of interest" description="Disordered" evidence="2">
    <location>
        <begin position="235"/>
        <end position="290"/>
    </location>
</feature>
<feature type="compositionally biased region" description="Low complexity" evidence="2">
    <location>
        <begin position="178"/>
        <end position="192"/>
    </location>
</feature>
<dbReference type="InParanoid" id="A0A1E7FTA8"/>
<evidence type="ECO:0000313" key="3">
    <source>
        <dbReference type="EMBL" id="OEU21354.1"/>
    </source>
</evidence>
<evidence type="ECO:0000313" key="4">
    <source>
        <dbReference type="Proteomes" id="UP000095751"/>
    </source>
</evidence>
<feature type="compositionally biased region" description="Polar residues" evidence="2">
    <location>
        <begin position="55"/>
        <end position="71"/>
    </location>
</feature>
<feature type="compositionally biased region" description="Basic and acidic residues" evidence="2">
    <location>
        <begin position="1178"/>
        <end position="1194"/>
    </location>
</feature>
<evidence type="ECO:0000256" key="1">
    <source>
        <dbReference type="SAM" id="Coils"/>
    </source>
</evidence>
<feature type="compositionally biased region" description="Low complexity" evidence="2">
    <location>
        <begin position="238"/>
        <end position="281"/>
    </location>
</feature>
<feature type="coiled-coil region" evidence="1">
    <location>
        <begin position="466"/>
        <end position="493"/>
    </location>
</feature>
<dbReference type="PANTHER" id="PTHR36812:SF9">
    <property type="entry name" value="MYB-LIKE PROTEIN X ISOFORM X1"/>
    <property type="match status" value="1"/>
</dbReference>
<feature type="coiled-coil region" evidence="1">
    <location>
        <begin position="730"/>
        <end position="789"/>
    </location>
</feature>
<feature type="compositionally biased region" description="Polar residues" evidence="2">
    <location>
        <begin position="19"/>
        <end position="39"/>
    </location>
</feature>
<feature type="compositionally biased region" description="Acidic residues" evidence="2">
    <location>
        <begin position="1015"/>
        <end position="1026"/>
    </location>
</feature>
<dbReference type="AlphaFoldDB" id="A0A1E7FTA8"/>
<feature type="coiled-coil region" evidence="1">
    <location>
        <begin position="350"/>
        <end position="429"/>
    </location>
</feature>
<accession>A0A1E7FTA8</accession>